<dbReference type="EMBL" id="JACBZF010000001">
    <property type="protein sequence ID" value="NYH94023.1"/>
    <property type="molecule type" value="Genomic_DNA"/>
</dbReference>
<dbReference type="RefSeq" id="WP_179405979.1">
    <property type="nucleotide sequence ID" value="NZ_BMGF01000001.1"/>
</dbReference>
<comment type="caution">
    <text evidence="1">The sequence shown here is derived from an EMBL/GenBank/DDBJ whole genome shotgun (WGS) entry which is preliminary data.</text>
</comment>
<dbReference type="InterPro" id="IPR052736">
    <property type="entry name" value="Stf3_sulfotransferase"/>
</dbReference>
<reference evidence="1 2" key="1">
    <citation type="submission" date="2020-07" db="EMBL/GenBank/DDBJ databases">
        <title>Genomic Encyclopedia of Type Strains, Phase IV (KMG-IV): sequencing the most valuable type-strain genomes for metagenomic binning, comparative biology and taxonomic classification.</title>
        <authorList>
            <person name="Goeker M."/>
        </authorList>
    </citation>
    <scope>NUCLEOTIDE SEQUENCE [LARGE SCALE GENOMIC DNA]</scope>
    <source>
        <strain evidence="1 2">DSM 29043</strain>
    </source>
</reference>
<name>A0A7Z0BTF3_9SPHN</name>
<dbReference type="SUPFAM" id="SSF52540">
    <property type="entry name" value="P-loop containing nucleoside triphosphate hydrolases"/>
    <property type="match status" value="1"/>
</dbReference>
<evidence type="ECO:0000313" key="2">
    <source>
        <dbReference type="Proteomes" id="UP000522081"/>
    </source>
</evidence>
<dbReference type="Proteomes" id="UP000522081">
    <property type="component" value="Unassembled WGS sequence"/>
</dbReference>
<keyword evidence="2" id="KW-1185">Reference proteome</keyword>
<evidence type="ECO:0000313" key="1">
    <source>
        <dbReference type="EMBL" id="NYH94023.1"/>
    </source>
</evidence>
<protein>
    <recommendedName>
        <fullName evidence="3">Sulfotransferase</fullName>
    </recommendedName>
</protein>
<dbReference type="PANTHER" id="PTHR36451:SF1">
    <property type="entry name" value="OMEGA-HYDROXY-BETA-DIHYDROMENAQUINONE-9 SULFOTRANSFERASE STF3"/>
    <property type="match status" value="1"/>
</dbReference>
<proteinExistence type="predicted"/>
<dbReference type="PANTHER" id="PTHR36451">
    <property type="entry name" value="PAPS-DEPENDENT SULFOTRANSFERASE STF3"/>
    <property type="match status" value="1"/>
</dbReference>
<dbReference type="Gene3D" id="3.40.50.300">
    <property type="entry name" value="P-loop containing nucleotide triphosphate hydrolases"/>
    <property type="match status" value="1"/>
</dbReference>
<dbReference type="InterPro" id="IPR027417">
    <property type="entry name" value="P-loop_NTPase"/>
</dbReference>
<sequence>MSDGPGTGRAEGLIECAAQASGLEPRGVDTLLPGLARFCEAYDRESTPTPDGRRTTDALILEVLQARFAIEDWIANRPEVLQAPVKRPVFILGLPRAGTTALFNLLGHDPQRRFYWSWENNREVPPALAAHKTTDPRIARKKAEIEAALEAGLLDHRQHVEMGDQPAECIMLMAQDFKSYLWLARGLVPSYFEWMLHEADMDAAYRHHRRALQVMQSGTPGKWTLKLPNHAQAIDAILRVYPDARIVVTHRDPVRSVGSSCDAELFFLNQCNEGIDKAALGQRTLALLATEMDRIDCARTGREASFHDFHFRDFIDDPVGEVRRLYAFLGDDLSPEVELAMRGELSDAETLRKEVGRHEYDLADFGLSTATVRDAFGDYMDRNRVTPEA</sequence>
<accession>A0A7Z0BTF3</accession>
<evidence type="ECO:0008006" key="3">
    <source>
        <dbReference type="Google" id="ProtNLM"/>
    </source>
</evidence>
<dbReference type="Pfam" id="PF13469">
    <property type="entry name" value="Sulfotransfer_3"/>
    <property type="match status" value="1"/>
</dbReference>
<organism evidence="1 2">
    <name type="scientific">Novosphingobium marinum</name>
    <dbReference type="NCBI Taxonomy" id="1514948"/>
    <lineage>
        <taxon>Bacteria</taxon>
        <taxon>Pseudomonadati</taxon>
        <taxon>Pseudomonadota</taxon>
        <taxon>Alphaproteobacteria</taxon>
        <taxon>Sphingomonadales</taxon>
        <taxon>Sphingomonadaceae</taxon>
        <taxon>Novosphingobium</taxon>
    </lineage>
</organism>
<dbReference type="AlphaFoldDB" id="A0A7Z0BTF3"/>
<gene>
    <name evidence="1" type="ORF">FHS75_000328</name>
</gene>